<dbReference type="AlphaFoldDB" id="A0A7X0U748"/>
<reference evidence="1 2" key="1">
    <citation type="submission" date="2020-08" db="EMBL/GenBank/DDBJ databases">
        <title>Sequencing the genomes of 1000 actinobacteria strains.</title>
        <authorList>
            <person name="Klenk H.-P."/>
        </authorList>
    </citation>
    <scope>NUCLEOTIDE SEQUENCE [LARGE SCALE GENOMIC DNA]</scope>
    <source>
        <strain evidence="1 2">DSM 43768</strain>
    </source>
</reference>
<comment type="caution">
    <text evidence="1">The sequence shown here is derived from an EMBL/GenBank/DDBJ whole genome shotgun (WGS) entry which is preliminary data.</text>
</comment>
<evidence type="ECO:0000313" key="2">
    <source>
        <dbReference type="Proteomes" id="UP000565579"/>
    </source>
</evidence>
<accession>A0A7X0U748</accession>
<proteinExistence type="predicted"/>
<evidence type="ECO:0000313" key="1">
    <source>
        <dbReference type="EMBL" id="MBB6557309.1"/>
    </source>
</evidence>
<dbReference type="Proteomes" id="UP000565579">
    <property type="component" value="Unassembled WGS sequence"/>
</dbReference>
<dbReference type="RefSeq" id="WP_185112891.1">
    <property type="nucleotide sequence ID" value="NZ_JACHMI010000002.1"/>
</dbReference>
<protein>
    <submittedName>
        <fullName evidence="1">Uncharacterized protein</fullName>
    </submittedName>
</protein>
<organism evidence="1 2">
    <name type="scientific">Nonomuraea rubra</name>
    <dbReference type="NCBI Taxonomy" id="46180"/>
    <lineage>
        <taxon>Bacteria</taxon>
        <taxon>Bacillati</taxon>
        <taxon>Actinomycetota</taxon>
        <taxon>Actinomycetes</taxon>
        <taxon>Streptosporangiales</taxon>
        <taxon>Streptosporangiaceae</taxon>
        <taxon>Nonomuraea</taxon>
    </lineage>
</organism>
<name>A0A7X0U748_9ACTN</name>
<sequence>MTPNVVQAWDAELGYSHVHLANRPPGGPVEIPSGTTGGEPVWGVWTVNPIGQEGVWFIQHSMLEWRSSAYGIDPDDVETLLDVCFHEWFFPNPNDPLIVHDEVATQILRETRDLPSVWTPGVSDEARRDAHLEKIRLVKERVARVEAAPRQDRQDALLFVGSARVAPSDPLEPIKAHTRLDPIRVAGKKQYLEWRRATADGPVTPTFELKPPATFRGMVPG</sequence>
<gene>
    <name evidence="1" type="ORF">HD593_012199</name>
</gene>
<keyword evidence="2" id="KW-1185">Reference proteome</keyword>
<dbReference type="EMBL" id="JACHMI010000002">
    <property type="protein sequence ID" value="MBB6557309.1"/>
    <property type="molecule type" value="Genomic_DNA"/>
</dbReference>